<dbReference type="InterPro" id="IPR001611">
    <property type="entry name" value="Leu-rich_rpt"/>
</dbReference>
<dbReference type="AlphaFoldDB" id="A0A1R3JCG1"/>
<dbReference type="PANTHER" id="PTHR27004">
    <property type="entry name" value="RECEPTOR-LIKE PROTEIN 12 ISOFORM X1"/>
    <property type="match status" value="1"/>
</dbReference>
<evidence type="ECO:0000256" key="3">
    <source>
        <dbReference type="ARBA" id="ARBA00022475"/>
    </source>
</evidence>
<comment type="caution">
    <text evidence="12">The sequence shown here is derived from an EMBL/GenBank/DDBJ whole genome shotgun (WGS) entry which is preliminary data.</text>
</comment>
<gene>
    <name evidence="12" type="ORF">COLO4_17545</name>
</gene>
<dbReference type="Proteomes" id="UP000187203">
    <property type="component" value="Unassembled WGS sequence"/>
</dbReference>
<evidence type="ECO:0000256" key="4">
    <source>
        <dbReference type="ARBA" id="ARBA00022614"/>
    </source>
</evidence>
<evidence type="ECO:0000256" key="7">
    <source>
        <dbReference type="ARBA" id="ARBA00022989"/>
    </source>
</evidence>
<reference evidence="13" key="1">
    <citation type="submission" date="2013-09" db="EMBL/GenBank/DDBJ databases">
        <title>Corchorus olitorius genome sequencing.</title>
        <authorList>
            <person name="Alam M."/>
            <person name="Haque M.S."/>
            <person name="Islam M.S."/>
            <person name="Emdad E.M."/>
            <person name="Islam M.M."/>
            <person name="Ahmed B."/>
            <person name="Halim A."/>
            <person name="Hossen Q.M.M."/>
            <person name="Hossain M.Z."/>
            <person name="Ahmed R."/>
            <person name="Khan M.M."/>
            <person name="Islam R."/>
            <person name="Rashid M.M."/>
            <person name="Khan S.A."/>
            <person name="Rahman M.S."/>
            <person name="Alam M."/>
            <person name="Yahiya A.S."/>
            <person name="Khan M.S."/>
            <person name="Azam M.S."/>
            <person name="Haque T."/>
            <person name="Lashkar M.Z.H."/>
            <person name="Akhand A.I."/>
            <person name="Morshed G."/>
            <person name="Roy S."/>
            <person name="Uddin K.S."/>
            <person name="Rabeya T."/>
            <person name="Hossain A.S."/>
            <person name="Chowdhury A."/>
            <person name="Snigdha A.R."/>
            <person name="Mortoza M.S."/>
            <person name="Matin S.A."/>
            <person name="Hoque S.M.E."/>
            <person name="Islam M.K."/>
            <person name="Roy D.K."/>
            <person name="Haider R."/>
            <person name="Moosa M.M."/>
            <person name="Elias S.M."/>
            <person name="Hasan A.M."/>
            <person name="Jahan S."/>
            <person name="Shafiuddin M."/>
            <person name="Mahmood N."/>
            <person name="Shommy N.S."/>
        </authorList>
    </citation>
    <scope>NUCLEOTIDE SEQUENCE [LARGE SCALE GENOMIC DNA]</scope>
    <source>
        <strain evidence="13">cv. O-4</strain>
    </source>
</reference>
<dbReference type="InterPro" id="IPR032675">
    <property type="entry name" value="LRR_dom_sf"/>
</dbReference>
<sequence length="288" mass="31863">MSISEASFNFSSLRIIDLSHNEFIGPLPGKLFQNLRAMKVVPKETPGDAFLYKGTAAGVTYVYYHYQTSVNITTKRQEIELVKTLSIFVSMDFSDNQFSGGIPYELGQLISLQALNFSNNKLSGPIPPSLANMVALESLDLSSNKLGGRIPSELTNLTFLAVLNLSENELVGPIPNGMQFATFGNDSYSGNLGLCGFPLSKQCGNNQIDQGPKPGDEHQGSAIEIPFIWTVVMMRYGCGVVFGLSMGYIIFTIGRPWWIVVKIERDWQDNVTNWIRRIRASRNFSNVG</sequence>
<dbReference type="STRING" id="93759.A0A1R3JCG1"/>
<organism evidence="12 13">
    <name type="scientific">Corchorus olitorius</name>
    <dbReference type="NCBI Taxonomy" id="93759"/>
    <lineage>
        <taxon>Eukaryota</taxon>
        <taxon>Viridiplantae</taxon>
        <taxon>Streptophyta</taxon>
        <taxon>Embryophyta</taxon>
        <taxon>Tracheophyta</taxon>
        <taxon>Spermatophyta</taxon>
        <taxon>Magnoliopsida</taxon>
        <taxon>eudicotyledons</taxon>
        <taxon>Gunneridae</taxon>
        <taxon>Pentapetalae</taxon>
        <taxon>rosids</taxon>
        <taxon>malvids</taxon>
        <taxon>Malvales</taxon>
        <taxon>Malvaceae</taxon>
        <taxon>Grewioideae</taxon>
        <taxon>Apeibeae</taxon>
        <taxon>Corchorus</taxon>
    </lineage>
</organism>
<accession>A0A1R3JCG1</accession>
<keyword evidence="10" id="KW-0325">Glycoprotein</keyword>
<comment type="similarity">
    <text evidence="2">Belongs to the RLP family.</text>
</comment>
<dbReference type="PANTHER" id="PTHR27004:SF208">
    <property type="entry name" value="LRR RECEPTOR-LIKE SERINE_THREONINE-PROTEIN KINASE GSO2"/>
    <property type="match status" value="1"/>
</dbReference>
<dbReference type="GO" id="GO:0005886">
    <property type="term" value="C:plasma membrane"/>
    <property type="evidence" value="ECO:0007669"/>
    <property type="project" value="UniProtKB-SubCell"/>
</dbReference>
<dbReference type="Pfam" id="PF00560">
    <property type="entry name" value="LRR_1"/>
    <property type="match status" value="4"/>
</dbReference>
<evidence type="ECO:0000256" key="11">
    <source>
        <dbReference type="SAM" id="Phobius"/>
    </source>
</evidence>
<evidence type="ECO:0000313" key="13">
    <source>
        <dbReference type="Proteomes" id="UP000187203"/>
    </source>
</evidence>
<keyword evidence="4" id="KW-0433">Leucine-rich repeat</keyword>
<feature type="transmembrane region" description="Helical" evidence="11">
    <location>
        <begin position="227"/>
        <end position="251"/>
    </location>
</feature>
<proteinExistence type="inferred from homology"/>
<evidence type="ECO:0000256" key="2">
    <source>
        <dbReference type="ARBA" id="ARBA00009592"/>
    </source>
</evidence>
<dbReference type="SUPFAM" id="SSF52058">
    <property type="entry name" value="L domain-like"/>
    <property type="match status" value="1"/>
</dbReference>
<evidence type="ECO:0000256" key="1">
    <source>
        <dbReference type="ARBA" id="ARBA00004251"/>
    </source>
</evidence>
<comment type="subcellular location">
    <subcellularLocation>
        <location evidence="1">Cell membrane</location>
        <topology evidence="1">Single-pass type I membrane protein</topology>
    </subcellularLocation>
</comment>
<dbReference type="FunFam" id="3.80.10.10:FF:000111">
    <property type="entry name" value="LRR receptor-like serine/threonine-protein kinase ERECTA"/>
    <property type="match status" value="1"/>
</dbReference>
<keyword evidence="8 11" id="KW-0472">Membrane</keyword>
<dbReference type="EMBL" id="AWUE01016357">
    <property type="protein sequence ID" value="OMO92494.1"/>
    <property type="molecule type" value="Genomic_DNA"/>
</dbReference>
<keyword evidence="3" id="KW-1003">Cell membrane</keyword>
<evidence type="ECO:0000256" key="10">
    <source>
        <dbReference type="ARBA" id="ARBA00023180"/>
    </source>
</evidence>
<keyword evidence="13" id="KW-1185">Reference proteome</keyword>
<evidence type="ECO:0000256" key="8">
    <source>
        <dbReference type="ARBA" id="ARBA00023136"/>
    </source>
</evidence>
<evidence type="ECO:0000256" key="9">
    <source>
        <dbReference type="ARBA" id="ARBA00023170"/>
    </source>
</evidence>
<protein>
    <submittedName>
        <fullName evidence="12">Uncharacterized protein</fullName>
    </submittedName>
</protein>
<keyword evidence="7 11" id="KW-1133">Transmembrane helix</keyword>
<name>A0A1R3JCG1_9ROSI</name>
<dbReference type="Gene3D" id="3.80.10.10">
    <property type="entry name" value="Ribonuclease Inhibitor"/>
    <property type="match status" value="1"/>
</dbReference>
<keyword evidence="6" id="KW-0677">Repeat</keyword>
<evidence type="ECO:0000313" key="12">
    <source>
        <dbReference type="EMBL" id="OMO92494.1"/>
    </source>
</evidence>
<keyword evidence="9" id="KW-0675">Receptor</keyword>
<dbReference type="OrthoDB" id="544346at2759"/>
<evidence type="ECO:0000256" key="5">
    <source>
        <dbReference type="ARBA" id="ARBA00022692"/>
    </source>
</evidence>
<evidence type="ECO:0000256" key="6">
    <source>
        <dbReference type="ARBA" id="ARBA00022737"/>
    </source>
</evidence>
<keyword evidence="5 11" id="KW-0812">Transmembrane</keyword>
<dbReference type="PRINTS" id="PR00019">
    <property type="entry name" value="LEURICHRPT"/>
</dbReference>